<dbReference type="Proteomes" id="UP000025061">
    <property type="component" value="Unassembled WGS sequence"/>
</dbReference>
<dbReference type="EMBL" id="ARYI01000012">
    <property type="protein sequence ID" value="KCZ90598.1"/>
    <property type="molecule type" value="Genomic_DNA"/>
</dbReference>
<evidence type="ECO:0000313" key="5">
    <source>
        <dbReference type="EMBL" id="KCZ90598.1"/>
    </source>
</evidence>
<keyword evidence="1" id="KW-0547">Nucleotide-binding</keyword>
<evidence type="ECO:0000256" key="1">
    <source>
        <dbReference type="ARBA" id="ARBA00022741"/>
    </source>
</evidence>
<dbReference type="SMART" id="SM00796">
    <property type="entry name" value="AHS1"/>
    <property type="match status" value="1"/>
</dbReference>
<protein>
    <submittedName>
        <fullName evidence="5">Allophanate hydrolase subunit 1</fullName>
    </submittedName>
</protein>
<proteinExistence type="predicted"/>
<evidence type="ECO:0000256" key="3">
    <source>
        <dbReference type="ARBA" id="ARBA00022840"/>
    </source>
</evidence>
<feature type="domain" description="Carboxyltransferase" evidence="4">
    <location>
        <begin position="4"/>
        <end position="197"/>
    </location>
</feature>
<reference evidence="5 6" key="1">
    <citation type="submission" date="2013-04" db="EMBL/GenBank/DDBJ databases">
        <title>Hyphomonas hirschiana VP5 Genome Sequencing.</title>
        <authorList>
            <person name="Lai Q."/>
            <person name="Shao Z."/>
        </authorList>
    </citation>
    <scope>NUCLEOTIDE SEQUENCE [LARGE SCALE GENOMIC DNA]</scope>
    <source>
        <strain evidence="5 6">VP5</strain>
    </source>
</reference>
<dbReference type="GO" id="GO:0005524">
    <property type="term" value="F:ATP binding"/>
    <property type="evidence" value="ECO:0007669"/>
    <property type="project" value="UniProtKB-KW"/>
</dbReference>
<keyword evidence="2 5" id="KW-0378">Hydrolase</keyword>
<accession>A0A059FJF8</accession>
<dbReference type="InterPro" id="IPR010016">
    <property type="entry name" value="PxpB"/>
</dbReference>
<evidence type="ECO:0000259" key="4">
    <source>
        <dbReference type="SMART" id="SM00796"/>
    </source>
</evidence>
<dbReference type="PANTHER" id="PTHR34698:SF2">
    <property type="entry name" value="5-OXOPROLINASE SUBUNIT B"/>
    <property type="match status" value="1"/>
</dbReference>
<dbReference type="SUPFAM" id="SSF160467">
    <property type="entry name" value="PH0987 N-terminal domain-like"/>
    <property type="match status" value="1"/>
</dbReference>
<name>A0A059FJF8_9PROT</name>
<dbReference type="GO" id="GO:0016787">
    <property type="term" value="F:hydrolase activity"/>
    <property type="evidence" value="ECO:0007669"/>
    <property type="project" value="UniProtKB-KW"/>
</dbReference>
<organism evidence="5 6">
    <name type="scientific">Hyphomonas hirschiana VP5</name>
    <dbReference type="NCBI Taxonomy" id="1280951"/>
    <lineage>
        <taxon>Bacteria</taxon>
        <taxon>Pseudomonadati</taxon>
        <taxon>Pseudomonadota</taxon>
        <taxon>Alphaproteobacteria</taxon>
        <taxon>Hyphomonadales</taxon>
        <taxon>Hyphomonadaceae</taxon>
        <taxon>Hyphomonas</taxon>
    </lineage>
</organism>
<dbReference type="InterPro" id="IPR003833">
    <property type="entry name" value="CT_C_D"/>
</dbReference>
<evidence type="ECO:0000313" key="6">
    <source>
        <dbReference type="Proteomes" id="UP000025061"/>
    </source>
</evidence>
<dbReference type="AlphaFoldDB" id="A0A059FJF8"/>
<dbReference type="InterPro" id="IPR029000">
    <property type="entry name" value="Cyclophilin-like_dom_sf"/>
</dbReference>
<keyword evidence="3" id="KW-0067">ATP-binding</keyword>
<dbReference type="OrthoDB" id="9778567at2"/>
<evidence type="ECO:0000256" key="2">
    <source>
        <dbReference type="ARBA" id="ARBA00022801"/>
    </source>
</evidence>
<dbReference type="SUPFAM" id="SSF50891">
    <property type="entry name" value="Cyclophilin-like"/>
    <property type="match status" value="1"/>
</dbReference>
<dbReference type="Gene3D" id="2.40.100.10">
    <property type="entry name" value="Cyclophilin-like"/>
    <property type="match status" value="1"/>
</dbReference>
<comment type="caution">
    <text evidence="5">The sequence shown here is derived from an EMBL/GenBank/DDBJ whole genome shotgun (WGS) entry which is preliminary data.</text>
</comment>
<dbReference type="PATRIC" id="fig|1280951.3.peg.2760"/>
<sequence length="209" mass="22187">MSLCEIFPVGDDAIAVKAADRAARHALAATLRASGRWRDVVPGKGEVTVQFDPIALPPAEARALLTQQAQEDQQTEKTPARCIRLRMRVDAASAPDLERVAAENALTPEAFLTRICASPLLVDMMGFTAGFAYVAGVDGALTASRLPAPRQRVPAGSVGMLTGQLGLYALAGPAGWPIIGAITEPLFDIRRDAPFTLEAGMQIKLAIER</sequence>
<keyword evidence="6" id="KW-1185">Reference proteome</keyword>
<dbReference type="RefSeq" id="WP_011647119.1">
    <property type="nucleotide sequence ID" value="NZ_ARYI01000012.1"/>
</dbReference>
<dbReference type="PANTHER" id="PTHR34698">
    <property type="entry name" value="5-OXOPROLINASE SUBUNIT B"/>
    <property type="match status" value="1"/>
</dbReference>
<dbReference type="Pfam" id="PF02682">
    <property type="entry name" value="CT_C_D"/>
    <property type="match status" value="1"/>
</dbReference>
<gene>
    <name evidence="5" type="ORF">HHI_13705</name>
</gene>